<dbReference type="Proteomes" id="UP000537260">
    <property type="component" value="Unassembled WGS sequence"/>
</dbReference>
<organism evidence="1 2">
    <name type="scientific">Glaciibacter psychrotolerans</name>
    <dbReference type="NCBI Taxonomy" id="670054"/>
    <lineage>
        <taxon>Bacteria</taxon>
        <taxon>Bacillati</taxon>
        <taxon>Actinomycetota</taxon>
        <taxon>Actinomycetes</taxon>
        <taxon>Micrococcales</taxon>
        <taxon>Microbacteriaceae</taxon>
        <taxon>Glaciibacter</taxon>
    </lineage>
</organism>
<sequence>MHAQDAVVLAPDFSIADTTRLSESYPQVVTAPAVMPCSWCEAGWRSGRRMTAPQIHVRFPGTAREVLTFYRDIFG</sequence>
<comment type="caution">
    <text evidence="1">The sequence shown here is derived from an EMBL/GenBank/DDBJ whole genome shotgun (WGS) entry which is preliminary data.</text>
</comment>
<gene>
    <name evidence="1" type="ORF">HNR05_001894</name>
</gene>
<evidence type="ECO:0000313" key="2">
    <source>
        <dbReference type="Proteomes" id="UP000537260"/>
    </source>
</evidence>
<protein>
    <submittedName>
        <fullName evidence="1">Uncharacterized protein</fullName>
    </submittedName>
</protein>
<keyword evidence="2" id="KW-1185">Reference proteome</keyword>
<name>A0A7Z0EEC3_9MICO</name>
<reference evidence="1 2" key="1">
    <citation type="submission" date="2020-07" db="EMBL/GenBank/DDBJ databases">
        <title>Sequencing the genomes of 1000 actinobacteria strains.</title>
        <authorList>
            <person name="Klenk H.-P."/>
        </authorList>
    </citation>
    <scope>NUCLEOTIDE SEQUENCE [LARGE SCALE GENOMIC DNA]</scope>
    <source>
        <strain evidence="1 2">LI1</strain>
    </source>
</reference>
<dbReference type="EMBL" id="JACCFM010000001">
    <property type="protein sequence ID" value="NYJ20103.1"/>
    <property type="molecule type" value="Genomic_DNA"/>
</dbReference>
<proteinExistence type="predicted"/>
<dbReference type="AlphaFoldDB" id="A0A7Z0EEC3"/>
<accession>A0A7Z0EEC3</accession>
<evidence type="ECO:0000313" key="1">
    <source>
        <dbReference type="EMBL" id="NYJ20103.1"/>
    </source>
</evidence>